<dbReference type="EMBL" id="CAJVQB010051658">
    <property type="protein sequence ID" value="CAG8835535.1"/>
    <property type="molecule type" value="Genomic_DNA"/>
</dbReference>
<proteinExistence type="predicted"/>
<comment type="caution">
    <text evidence="1">The sequence shown here is derived from an EMBL/GenBank/DDBJ whole genome shotgun (WGS) entry which is preliminary data.</text>
</comment>
<reference evidence="1 2" key="1">
    <citation type="submission" date="2021-06" db="EMBL/GenBank/DDBJ databases">
        <authorList>
            <person name="Kallberg Y."/>
            <person name="Tangrot J."/>
            <person name="Rosling A."/>
        </authorList>
    </citation>
    <scope>NUCLEOTIDE SEQUENCE [LARGE SCALE GENOMIC DNA]</scope>
    <source>
        <strain evidence="1 2">120-4 pot B 10/14</strain>
    </source>
</reference>
<sequence length="67" mass="8212">KKQYNQLYQYLSTLQFDKNATKQQKSQIQKEAKNYFIENNKIYQRNKEKPQRVIKNDQKTSHSIYVI</sequence>
<protein>
    <submittedName>
        <fullName evidence="1">17170_t:CDS:1</fullName>
    </submittedName>
</protein>
<organism evidence="1 2">
    <name type="scientific">Gigaspora margarita</name>
    <dbReference type="NCBI Taxonomy" id="4874"/>
    <lineage>
        <taxon>Eukaryota</taxon>
        <taxon>Fungi</taxon>
        <taxon>Fungi incertae sedis</taxon>
        <taxon>Mucoromycota</taxon>
        <taxon>Glomeromycotina</taxon>
        <taxon>Glomeromycetes</taxon>
        <taxon>Diversisporales</taxon>
        <taxon>Gigasporaceae</taxon>
        <taxon>Gigaspora</taxon>
    </lineage>
</organism>
<dbReference type="Proteomes" id="UP000789901">
    <property type="component" value="Unassembled WGS sequence"/>
</dbReference>
<gene>
    <name evidence="1" type="ORF">GMARGA_LOCUS32616</name>
</gene>
<name>A0ABN7WMC5_GIGMA</name>
<accession>A0ABN7WMC5</accession>
<keyword evidence="2" id="KW-1185">Reference proteome</keyword>
<feature type="non-terminal residue" evidence="1">
    <location>
        <position position="1"/>
    </location>
</feature>
<evidence type="ECO:0000313" key="2">
    <source>
        <dbReference type="Proteomes" id="UP000789901"/>
    </source>
</evidence>
<evidence type="ECO:0000313" key="1">
    <source>
        <dbReference type="EMBL" id="CAG8835535.1"/>
    </source>
</evidence>